<evidence type="ECO:0000256" key="11">
    <source>
        <dbReference type="SAM" id="MobiDB-lite"/>
    </source>
</evidence>
<dbReference type="FunFam" id="3.60.15.10:FF:000028">
    <property type="entry name" value="Integrator complex subunit 11 isoform X3"/>
    <property type="match status" value="1"/>
</dbReference>
<evidence type="ECO:0000256" key="8">
    <source>
        <dbReference type="ARBA" id="ARBA00022801"/>
    </source>
</evidence>
<evidence type="ECO:0000256" key="10">
    <source>
        <dbReference type="ARBA" id="ARBA00023242"/>
    </source>
</evidence>
<accession>A0AAE1EG55</accession>
<gene>
    <name evidence="14" type="ORF">Pcinc_042277</name>
</gene>
<dbReference type="InterPro" id="IPR041897">
    <property type="entry name" value="INTS11-like_MBL-fold"/>
</dbReference>
<keyword evidence="9" id="KW-0862">Zinc</keyword>
<dbReference type="GO" id="GO:0004521">
    <property type="term" value="F:RNA endonuclease activity"/>
    <property type="evidence" value="ECO:0007669"/>
    <property type="project" value="TreeGrafter"/>
</dbReference>
<evidence type="ECO:0000256" key="6">
    <source>
        <dbReference type="ARBA" id="ARBA00022490"/>
    </source>
</evidence>
<evidence type="ECO:0000256" key="3">
    <source>
        <dbReference type="ARBA" id="ARBA00004496"/>
    </source>
</evidence>
<dbReference type="FunFam" id="3.40.50.10890:FF:000002">
    <property type="entry name" value="Integrator complex subunit 11"/>
    <property type="match status" value="1"/>
</dbReference>
<dbReference type="Gene3D" id="3.60.15.10">
    <property type="entry name" value="Ribonuclease Z/Hydroxyacylglutathione hydrolase-like"/>
    <property type="match status" value="1"/>
</dbReference>
<dbReference type="InterPro" id="IPR022712">
    <property type="entry name" value="Beta_Casp"/>
</dbReference>
<dbReference type="Gene3D" id="3.40.50.10890">
    <property type="match status" value="1"/>
</dbReference>
<dbReference type="GO" id="GO:0031123">
    <property type="term" value="P:RNA 3'-end processing"/>
    <property type="evidence" value="ECO:0007669"/>
    <property type="project" value="UniProtKB-ARBA"/>
</dbReference>
<keyword evidence="8" id="KW-0378">Hydrolase</keyword>
<dbReference type="Pfam" id="PF21386">
    <property type="entry name" value="IntS11_C"/>
    <property type="match status" value="1"/>
</dbReference>
<protein>
    <recommendedName>
        <fullName evidence="5">Integrator complex subunit 11</fullName>
    </recommendedName>
</protein>
<dbReference type="EMBL" id="JAWQEG010008070">
    <property type="protein sequence ID" value="KAK3851052.1"/>
    <property type="molecule type" value="Genomic_DNA"/>
</dbReference>
<dbReference type="Pfam" id="PF10996">
    <property type="entry name" value="Beta-Casp"/>
    <property type="match status" value="1"/>
</dbReference>
<dbReference type="SMART" id="SM00849">
    <property type="entry name" value="Lactamase_B"/>
    <property type="match status" value="1"/>
</dbReference>
<feature type="region of interest" description="Disordered" evidence="11">
    <location>
        <begin position="466"/>
        <end position="516"/>
    </location>
</feature>
<evidence type="ECO:0000256" key="4">
    <source>
        <dbReference type="ARBA" id="ARBA00007093"/>
    </source>
</evidence>
<dbReference type="GO" id="GO:0046872">
    <property type="term" value="F:metal ion binding"/>
    <property type="evidence" value="ECO:0007669"/>
    <property type="project" value="UniProtKB-KW"/>
</dbReference>
<dbReference type="CDD" id="cd16291">
    <property type="entry name" value="INTS11-like_MBL-fold"/>
    <property type="match status" value="1"/>
</dbReference>
<keyword evidence="15" id="KW-1185">Reference proteome</keyword>
<dbReference type="InterPro" id="IPR036866">
    <property type="entry name" value="RibonucZ/Hydroxyglut_hydro"/>
</dbReference>
<keyword evidence="10" id="KW-0539">Nucleus</keyword>
<dbReference type="Pfam" id="PF07521">
    <property type="entry name" value="RMMBL"/>
    <property type="match status" value="1"/>
</dbReference>
<organism evidence="14 15">
    <name type="scientific">Petrolisthes cinctipes</name>
    <name type="common">Flat porcelain crab</name>
    <dbReference type="NCBI Taxonomy" id="88211"/>
    <lineage>
        <taxon>Eukaryota</taxon>
        <taxon>Metazoa</taxon>
        <taxon>Ecdysozoa</taxon>
        <taxon>Arthropoda</taxon>
        <taxon>Crustacea</taxon>
        <taxon>Multicrustacea</taxon>
        <taxon>Malacostraca</taxon>
        <taxon>Eumalacostraca</taxon>
        <taxon>Eucarida</taxon>
        <taxon>Decapoda</taxon>
        <taxon>Pleocyemata</taxon>
        <taxon>Anomura</taxon>
        <taxon>Galatheoidea</taxon>
        <taxon>Porcellanidae</taxon>
        <taxon>Petrolisthes</taxon>
    </lineage>
</organism>
<dbReference type="InterPro" id="IPR001279">
    <property type="entry name" value="Metallo-B-lactamas"/>
</dbReference>
<evidence type="ECO:0000256" key="7">
    <source>
        <dbReference type="ARBA" id="ARBA00022723"/>
    </source>
</evidence>
<comment type="similarity">
    <text evidence="4">Belongs to the metallo-beta-lactamase superfamily. RNA-metabolizing metallo-beta-lactamase-like family. INTS11 subfamily.</text>
</comment>
<evidence type="ECO:0000256" key="1">
    <source>
        <dbReference type="ARBA" id="ARBA00001947"/>
    </source>
</evidence>
<dbReference type="PANTHER" id="PTHR11203:SF37">
    <property type="entry name" value="INTEGRATOR COMPLEX SUBUNIT 11"/>
    <property type="match status" value="1"/>
</dbReference>
<keyword evidence="7" id="KW-0479">Metal-binding</keyword>
<dbReference type="SMART" id="SM01027">
    <property type="entry name" value="Beta-Casp"/>
    <property type="match status" value="1"/>
</dbReference>
<dbReference type="Proteomes" id="UP001286313">
    <property type="component" value="Unassembled WGS sequence"/>
</dbReference>
<sequence length="643" mass="71669">MPEIKVTPLGAGQDVGRSCILVTIGGKNIMLDCGMHMGYNDERRFPDFSYITEGPLTDYLDCIIISHFHLDHCGALPFMTEMVGYSGPIYMTHPTKALCPVLLEDMRKVAVERKGETNFFTSSMIKDCMKKVITVSLHETVQVDKELEIKAYYAGHVLGAAMFHIRVGAQSLVYTGDYNMTPDRHLGAAWIDKCRPDLLISESTYATTIRDSKRCRERDLLKKVHDCVERGGKVLIPVFALGRVQELCILLDTYWDRMNLKVPIYFTMGLAETANKYYRMFITWTNQKIRRTFVHRNMFDFKHVKPFDKSYMENPGPMVVFATPGMLHAGLSLAIFKKWAHNSNNMVIMPGYCVQGTVGHKILNGAKKIDFENRTSVEVNLSVEYMSFSAHADAKGIMQLIRHCEPHNVLLVHGENVKMEFLKQKIMQEFNINCYKPANGETALISVPTNMEAEVSLPLLKHTLATPTPTMTPPNPATIAPTTTTTTTTTSLTTPNTTMARSLTTTPAGGHEGVDNTHTRVKKQKVLHGVLIMKNSSLRVVGVNEAWGELGVSPHQLRFTERIEVDHGGPVPTLTSALHTVLAGKLGGAMVQAVNEYQLSVADTVCVNIHEDDPGKTILVSWTHQDEALGGKLLDIIRTTYAK</sequence>
<evidence type="ECO:0000313" key="15">
    <source>
        <dbReference type="Proteomes" id="UP001286313"/>
    </source>
</evidence>
<dbReference type="InterPro" id="IPR050698">
    <property type="entry name" value="MBL"/>
</dbReference>
<dbReference type="GO" id="GO:0016787">
    <property type="term" value="F:hydrolase activity"/>
    <property type="evidence" value="ECO:0007669"/>
    <property type="project" value="UniProtKB-KW"/>
</dbReference>
<comment type="cofactor">
    <cofactor evidence="1">
        <name>Zn(2+)</name>
        <dbReference type="ChEBI" id="CHEBI:29105"/>
    </cofactor>
</comment>
<dbReference type="InterPro" id="IPR048662">
    <property type="entry name" value="IntS11_C"/>
</dbReference>
<keyword evidence="6" id="KW-0963">Cytoplasm</keyword>
<dbReference type="PANTHER" id="PTHR11203">
    <property type="entry name" value="CLEAVAGE AND POLYADENYLATION SPECIFICITY FACTOR FAMILY MEMBER"/>
    <property type="match status" value="1"/>
</dbReference>
<feature type="domain" description="Beta-Casp" evidence="13">
    <location>
        <begin position="244"/>
        <end position="362"/>
    </location>
</feature>
<feature type="compositionally biased region" description="Low complexity" evidence="11">
    <location>
        <begin position="477"/>
        <end position="500"/>
    </location>
</feature>
<dbReference type="InterPro" id="IPR011108">
    <property type="entry name" value="RMMBL"/>
</dbReference>
<evidence type="ECO:0000256" key="2">
    <source>
        <dbReference type="ARBA" id="ARBA00004123"/>
    </source>
</evidence>
<dbReference type="GO" id="GO:0016180">
    <property type="term" value="P:snRNA processing"/>
    <property type="evidence" value="ECO:0007669"/>
    <property type="project" value="TreeGrafter"/>
</dbReference>
<dbReference type="AlphaFoldDB" id="A0AAE1EG55"/>
<evidence type="ECO:0000256" key="9">
    <source>
        <dbReference type="ARBA" id="ARBA00022833"/>
    </source>
</evidence>
<dbReference type="SUPFAM" id="SSF56281">
    <property type="entry name" value="Metallo-hydrolase/oxidoreductase"/>
    <property type="match status" value="1"/>
</dbReference>
<name>A0AAE1EG55_PETCI</name>
<evidence type="ECO:0000313" key="14">
    <source>
        <dbReference type="EMBL" id="KAK3851052.1"/>
    </source>
</evidence>
<reference evidence="14" key="1">
    <citation type="submission" date="2023-10" db="EMBL/GenBank/DDBJ databases">
        <title>Genome assemblies of two species of porcelain crab, Petrolisthes cinctipes and Petrolisthes manimaculis (Anomura: Porcellanidae).</title>
        <authorList>
            <person name="Angst P."/>
        </authorList>
    </citation>
    <scope>NUCLEOTIDE SEQUENCE</scope>
    <source>
        <strain evidence="14">PB745_01</strain>
        <tissue evidence="14">Gill</tissue>
    </source>
</reference>
<evidence type="ECO:0000256" key="5">
    <source>
        <dbReference type="ARBA" id="ARBA00016810"/>
    </source>
</evidence>
<dbReference type="GO" id="GO:0005634">
    <property type="term" value="C:nucleus"/>
    <property type="evidence" value="ECO:0007669"/>
    <property type="project" value="UniProtKB-SubCell"/>
</dbReference>
<feature type="domain" description="Metallo-beta-lactamase" evidence="12">
    <location>
        <begin position="16"/>
        <end position="232"/>
    </location>
</feature>
<dbReference type="Pfam" id="PF16661">
    <property type="entry name" value="Lactamase_B_6"/>
    <property type="match status" value="1"/>
</dbReference>
<comment type="caution">
    <text evidence="14">The sequence shown here is derived from an EMBL/GenBank/DDBJ whole genome shotgun (WGS) entry which is preliminary data.</text>
</comment>
<evidence type="ECO:0000259" key="13">
    <source>
        <dbReference type="SMART" id="SM01027"/>
    </source>
</evidence>
<proteinExistence type="inferred from homology"/>
<evidence type="ECO:0000259" key="12">
    <source>
        <dbReference type="SMART" id="SM00849"/>
    </source>
</evidence>
<dbReference type="GO" id="GO:0005737">
    <property type="term" value="C:cytoplasm"/>
    <property type="evidence" value="ECO:0007669"/>
    <property type="project" value="UniProtKB-SubCell"/>
</dbReference>
<comment type="subcellular location">
    <subcellularLocation>
        <location evidence="3">Cytoplasm</location>
    </subcellularLocation>
    <subcellularLocation>
        <location evidence="2">Nucleus</location>
    </subcellularLocation>
</comment>